<dbReference type="OrthoDB" id="371043at2"/>
<dbReference type="Proteomes" id="UP000323824">
    <property type="component" value="Chromosome"/>
</dbReference>
<reference evidence="1 2" key="1">
    <citation type="submission" date="2019-02" db="EMBL/GenBank/DDBJ databases">
        <authorList>
            <person name="Fomenkov A."/>
            <person name="Dubinina G."/>
            <person name="Grabovich M."/>
            <person name="Vincze T."/>
            <person name="Roberts R.J."/>
        </authorList>
    </citation>
    <scope>NUCLEOTIDE SEQUENCE [LARGE SCALE GENOMIC DNA]</scope>
    <source>
        <strain evidence="1 2">P</strain>
    </source>
</reference>
<name>A0A5C1QF97_9SPIO</name>
<evidence type="ECO:0000313" key="2">
    <source>
        <dbReference type="Proteomes" id="UP000323824"/>
    </source>
</evidence>
<organism evidence="1 2">
    <name type="scientific">Thiospirochaeta perfilievii</name>
    <dbReference type="NCBI Taxonomy" id="252967"/>
    <lineage>
        <taxon>Bacteria</taxon>
        <taxon>Pseudomonadati</taxon>
        <taxon>Spirochaetota</taxon>
        <taxon>Spirochaetia</taxon>
        <taxon>Spirochaetales</taxon>
        <taxon>Spirochaetaceae</taxon>
        <taxon>Thiospirochaeta</taxon>
    </lineage>
</organism>
<dbReference type="EMBL" id="CP035807">
    <property type="protein sequence ID" value="QEN05729.1"/>
    <property type="molecule type" value="Genomic_DNA"/>
</dbReference>
<evidence type="ECO:0008006" key="3">
    <source>
        <dbReference type="Google" id="ProtNLM"/>
    </source>
</evidence>
<gene>
    <name evidence="1" type="ORF">EW093_13740</name>
</gene>
<dbReference type="AlphaFoldDB" id="A0A5C1QF97"/>
<dbReference type="KEGG" id="sper:EW093_13740"/>
<reference evidence="1 2" key="2">
    <citation type="submission" date="2019-09" db="EMBL/GenBank/DDBJ databases">
        <title>Complete Genome Sequence and Methylome Analysis of free living Spirochaetas.</title>
        <authorList>
            <person name="Leshcheva N."/>
            <person name="Mikheeva N."/>
        </authorList>
    </citation>
    <scope>NUCLEOTIDE SEQUENCE [LARGE SCALE GENOMIC DNA]</scope>
    <source>
        <strain evidence="1 2">P</strain>
    </source>
</reference>
<accession>A0A5C1QF97</accession>
<keyword evidence="2" id="KW-1185">Reference proteome</keyword>
<evidence type="ECO:0000313" key="1">
    <source>
        <dbReference type="EMBL" id="QEN05729.1"/>
    </source>
</evidence>
<sequence>MKKLILLIISILIIFNIHGEDSFFEKKVSFNSPKILGMGNTFVANANGLESFEYNPAGLNGDGSFTIFNGNFNLISNFIQLSDDLVASYNEANSTDKTSIELGDLSYYLDPINRREIIGALISQATTPYLNNKYANGLGYSSSISLGYAGNGFGFGLLFSLDSEVYGESLTVTQLDSILTTSLLLGYGISLDLGIIGLEIGAAARPMYKIRTTTSLNPVVEYLLAENSGNTTFIEELDYKTGVGIGFDLGVKARFMGLTAGIALLDIFGTTINYSSSSYDDIINGDFLGSKSVDDIYITPTTLNLGLSFNPGLGSVSRVFNPTLSIDYSVPFITDGSLEDYAMSSQFWRNLSLGAEVELFSLLSLRSGLNQGYFTAGFGLELFILDVNFAIYSKELGARVGDRQQMGAAFEIGLRL</sequence>
<proteinExistence type="predicted"/>
<protein>
    <recommendedName>
        <fullName evidence="3">DUF5723 domain-containing protein</fullName>
    </recommendedName>
</protein>
<dbReference type="RefSeq" id="WP_149568963.1">
    <property type="nucleotide sequence ID" value="NZ_CP035807.1"/>
</dbReference>
<dbReference type="Gene3D" id="2.40.160.60">
    <property type="entry name" value="Outer membrane protein transport protein (OMPP1/FadL/TodX)"/>
    <property type="match status" value="1"/>
</dbReference>